<feature type="region of interest" description="Disordered" evidence="1">
    <location>
        <begin position="519"/>
        <end position="572"/>
    </location>
</feature>
<dbReference type="RefSeq" id="WP_254573396.1">
    <property type="nucleotide sequence ID" value="NZ_CP098502.1"/>
</dbReference>
<evidence type="ECO:0000256" key="1">
    <source>
        <dbReference type="SAM" id="MobiDB-lite"/>
    </source>
</evidence>
<evidence type="ECO:0000313" key="4">
    <source>
        <dbReference type="Proteomes" id="UP001056035"/>
    </source>
</evidence>
<organism evidence="3 4">
    <name type="scientific">Paraconexibacter antarcticus</name>
    <dbReference type="NCBI Taxonomy" id="2949664"/>
    <lineage>
        <taxon>Bacteria</taxon>
        <taxon>Bacillati</taxon>
        <taxon>Actinomycetota</taxon>
        <taxon>Thermoleophilia</taxon>
        <taxon>Solirubrobacterales</taxon>
        <taxon>Paraconexibacteraceae</taxon>
        <taxon>Paraconexibacter</taxon>
    </lineage>
</organism>
<feature type="domain" description="Mce/MlaD" evidence="2">
    <location>
        <begin position="43"/>
        <end position="118"/>
    </location>
</feature>
<name>A0ABY5DYV7_9ACTN</name>
<protein>
    <submittedName>
        <fullName evidence="3">MlaD family protein</fullName>
    </submittedName>
</protein>
<dbReference type="EMBL" id="CP098502">
    <property type="protein sequence ID" value="UTI66730.1"/>
    <property type="molecule type" value="Genomic_DNA"/>
</dbReference>
<accession>A0ABY5DYV7</accession>
<gene>
    <name evidence="3" type="ORF">NBH00_11085</name>
</gene>
<dbReference type="PANTHER" id="PTHR33371">
    <property type="entry name" value="INTERMEMBRANE PHOSPHOLIPID TRANSPORT SYSTEM BINDING PROTEIN MLAD-RELATED"/>
    <property type="match status" value="1"/>
</dbReference>
<sequence length="590" mass="61445">MRPRKQRRRRPPERMAAAVALGLIAAMMYLAFGPGNPLARRFEISAEVTSTVGLRNGSPVRMAGIQIGEVTAIRRGGASTATIVLRLDAHAGLHADASLAVAPRLLVEGNSYVDLHPGTPTAPPLHDGDRLPRARTSAPVQLDQVLSVLQPATRAALRAGIRELHGMLGQGPHTDPARSTSGAAALRGASGELARALPSFTRVAESLRGTRPGDLQRAVAGARDVAAQLAADPARLGALVGHYDTVIGVLSARDRSLQQSVDGLALTLRRAPAQLQQIDAGLDPLARYADQVRPVLRTAPPPLRAATAALAQVQAAAGPRELPRLLSALRPVTSSLPALTDELTRTTALVDQASRCVSRNVVPTLNKELPDGRLSSGRPAWQDLLHMAAALTGTSPGFDGNGGTLRISIAEGANAVRGLLPGLGPIVSSANLEGVRPRWLGPGATPPFRPDAPCTDQALPDLAKRSAPGLPTGLRRVAEPSLSTAAAQRKAAIVRGIYGSRADRLSLYRRLMRGIAALTPTPRPAPATPTTRRPLLPGLPLPSRPAAPTPAPATGPDRVPPAPTTAPAPLPAVTELLKKLLPGLGPGRRP</sequence>
<feature type="compositionally biased region" description="Pro residues" evidence="1">
    <location>
        <begin position="537"/>
        <end position="570"/>
    </location>
</feature>
<keyword evidence="4" id="KW-1185">Reference proteome</keyword>
<proteinExistence type="predicted"/>
<dbReference type="InterPro" id="IPR052336">
    <property type="entry name" value="MlaD_Phospholipid_Transporter"/>
</dbReference>
<dbReference type="Proteomes" id="UP001056035">
    <property type="component" value="Chromosome"/>
</dbReference>
<evidence type="ECO:0000313" key="3">
    <source>
        <dbReference type="EMBL" id="UTI66730.1"/>
    </source>
</evidence>
<evidence type="ECO:0000259" key="2">
    <source>
        <dbReference type="Pfam" id="PF02470"/>
    </source>
</evidence>
<reference evidence="3 4" key="1">
    <citation type="submission" date="2022-06" db="EMBL/GenBank/DDBJ databases">
        <title>Paraconexibacter antarcticus.</title>
        <authorList>
            <person name="Kim C.S."/>
        </authorList>
    </citation>
    <scope>NUCLEOTIDE SEQUENCE [LARGE SCALE GENOMIC DNA]</scope>
    <source>
        <strain evidence="3 4">02-257</strain>
    </source>
</reference>
<dbReference type="InterPro" id="IPR003399">
    <property type="entry name" value="Mce/MlaD"/>
</dbReference>
<dbReference type="Pfam" id="PF02470">
    <property type="entry name" value="MlaD"/>
    <property type="match status" value="1"/>
</dbReference>
<dbReference type="PANTHER" id="PTHR33371:SF4">
    <property type="entry name" value="INTERMEMBRANE PHOSPHOLIPID TRANSPORT SYSTEM BINDING PROTEIN MLAD"/>
    <property type="match status" value="1"/>
</dbReference>